<feature type="signal peptide" evidence="1">
    <location>
        <begin position="1"/>
        <end position="24"/>
    </location>
</feature>
<name>A0A9D2L7G8_9FIRM</name>
<protein>
    <submittedName>
        <fullName evidence="2">Uncharacterized protein</fullName>
    </submittedName>
</protein>
<evidence type="ECO:0000313" key="3">
    <source>
        <dbReference type="Proteomes" id="UP000886804"/>
    </source>
</evidence>
<reference evidence="2" key="1">
    <citation type="journal article" date="2021" name="PeerJ">
        <title>Extensive microbial diversity within the chicken gut microbiome revealed by metagenomics and culture.</title>
        <authorList>
            <person name="Gilroy R."/>
            <person name="Ravi A."/>
            <person name="Getino M."/>
            <person name="Pursley I."/>
            <person name="Horton D.L."/>
            <person name="Alikhan N.F."/>
            <person name="Baker D."/>
            <person name="Gharbi K."/>
            <person name="Hall N."/>
            <person name="Watson M."/>
            <person name="Adriaenssens E.M."/>
            <person name="Foster-Nyarko E."/>
            <person name="Jarju S."/>
            <person name="Secka A."/>
            <person name="Antonio M."/>
            <person name="Oren A."/>
            <person name="Chaudhuri R.R."/>
            <person name="La Ragione R."/>
            <person name="Hildebrand F."/>
            <person name="Pallen M.J."/>
        </authorList>
    </citation>
    <scope>NUCLEOTIDE SEQUENCE</scope>
    <source>
        <strain evidence="2">CHK188-4685</strain>
    </source>
</reference>
<keyword evidence="1" id="KW-0732">Signal</keyword>
<reference evidence="2" key="2">
    <citation type="submission" date="2021-04" db="EMBL/GenBank/DDBJ databases">
        <authorList>
            <person name="Gilroy R."/>
        </authorList>
    </citation>
    <scope>NUCLEOTIDE SEQUENCE</scope>
    <source>
        <strain evidence="2">CHK188-4685</strain>
    </source>
</reference>
<sequence>MKKNFKVIFLMLVSLIITAVPVYAAPSSMKAYTSIHDSSELLPPNIKSSKDLKNKTPRGIFFSAAELQILNENGEIGVLGSAYMSEAIDELYMTIYLDRMTDEGRWEQVDYFEFEFYAEDYPDGLTSEFVSFTLTGYPTGHYYRLRGTYAAVKGTVMEGFGPVTDGILIQ</sequence>
<evidence type="ECO:0000313" key="2">
    <source>
        <dbReference type="EMBL" id="HJB07368.1"/>
    </source>
</evidence>
<dbReference type="AlphaFoldDB" id="A0A9D2L7G8"/>
<proteinExistence type="predicted"/>
<comment type="caution">
    <text evidence="2">The sequence shown here is derived from an EMBL/GenBank/DDBJ whole genome shotgun (WGS) entry which is preliminary data.</text>
</comment>
<gene>
    <name evidence="2" type="ORF">H9716_05815</name>
</gene>
<dbReference type="EMBL" id="DWYS01000067">
    <property type="protein sequence ID" value="HJB07368.1"/>
    <property type="molecule type" value="Genomic_DNA"/>
</dbReference>
<organism evidence="2 3">
    <name type="scientific">Candidatus Enterocloster faecavium</name>
    <dbReference type="NCBI Taxonomy" id="2838560"/>
    <lineage>
        <taxon>Bacteria</taxon>
        <taxon>Bacillati</taxon>
        <taxon>Bacillota</taxon>
        <taxon>Clostridia</taxon>
        <taxon>Lachnospirales</taxon>
        <taxon>Lachnospiraceae</taxon>
        <taxon>Enterocloster</taxon>
    </lineage>
</organism>
<evidence type="ECO:0000256" key="1">
    <source>
        <dbReference type="SAM" id="SignalP"/>
    </source>
</evidence>
<dbReference type="Proteomes" id="UP000886804">
    <property type="component" value="Unassembled WGS sequence"/>
</dbReference>
<accession>A0A9D2L7G8</accession>
<feature type="chain" id="PRO_5038482620" evidence="1">
    <location>
        <begin position="25"/>
        <end position="170"/>
    </location>
</feature>